<organism evidence="13 14">
    <name type="scientific">Micractinium conductrix</name>
    <dbReference type="NCBI Taxonomy" id="554055"/>
    <lineage>
        <taxon>Eukaryota</taxon>
        <taxon>Viridiplantae</taxon>
        <taxon>Chlorophyta</taxon>
        <taxon>core chlorophytes</taxon>
        <taxon>Trebouxiophyceae</taxon>
        <taxon>Chlorellales</taxon>
        <taxon>Chlorellaceae</taxon>
        <taxon>Chlorella clade</taxon>
        <taxon>Micractinium</taxon>
    </lineage>
</organism>
<dbReference type="Pfam" id="PF02416">
    <property type="entry name" value="TatA_B_E"/>
    <property type="match status" value="1"/>
</dbReference>
<feature type="domain" description="Yip1" evidence="12">
    <location>
        <begin position="101"/>
        <end position="232"/>
    </location>
</feature>
<dbReference type="InterPro" id="IPR006312">
    <property type="entry name" value="TatA/E"/>
</dbReference>
<feature type="transmembrane region" description="Helical" evidence="10">
    <location>
        <begin position="290"/>
        <end position="310"/>
    </location>
</feature>
<dbReference type="NCBIfam" id="TIGR01411">
    <property type="entry name" value="tatAE"/>
    <property type="match status" value="1"/>
</dbReference>
<feature type="transmembrane region" description="Helical" evidence="10">
    <location>
        <begin position="103"/>
        <end position="124"/>
    </location>
</feature>
<feature type="region of interest" description="Disordered" evidence="11">
    <location>
        <begin position="14"/>
        <end position="39"/>
    </location>
</feature>
<evidence type="ECO:0000256" key="2">
    <source>
        <dbReference type="ARBA" id="ARBA00004167"/>
    </source>
</evidence>
<keyword evidence="9 10" id="KW-0472">Membrane</keyword>
<evidence type="ECO:0000256" key="8">
    <source>
        <dbReference type="ARBA" id="ARBA00023010"/>
    </source>
</evidence>
<evidence type="ECO:0000256" key="10">
    <source>
        <dbReference type="RuleBase" id="RU361264"/>
    </source>
</evidence>
<dbReference type="EMBL" id="LHPF02000012">
    <property type="protein sequence ID" value="PSC71949.1"/>
    <property type="molecule type" value="Genomic_DNA"/>
</dbReference>
<comment type="similarity">
    <text evidence="3 10">Belongs to the YIP1 family.</text>
</comment>
<dbReference type="Proteomes" id="UP000239649">
    <property type="component" value="Unassembled WGS sequence"/>
</dbReference>
<keyword evidence="14" id="KW-1185">Reference proteome</keyword>
<comment type="caution">
    <text evidence="13">The sequence shown here is derived from an EMBL/GenBank/DDBJ whole genome shotgun (WGS) entry which is preliminary data.</text>
</comment>
<dbReference type="GO" id="GO:0000139">
    <property type="term" value="C:Golgi membrane"/>
    <property type="evidence" value="ECO:0007669"/>
    <property type="project" value="UniProtKB-SubCell"/>
</dbReference>
<dbReference type="Gene3D" id="1.20.5.3310">
    <property type="match status" value="1"/>
</dbReference>
<dbReference type="PANTHER" id="PTHR21236">
    <property type="entry name" value="GOLGI MEMBRANE PROTEIN YIP1"/>
    <property type="match status" value="1"/>
</dbReference>
<evidence type="ECO:0000256" key="7">
    <source>
        <dbReference type="ARBA" id="ARBA00022989"/>
    </source>
</evidence>
<dbReference type="Pfam" id="PF04893">
    <property type="entry name" value="Yip1"/>
    <property type="match status" value="1"/>
</dbReference>
<dbReference type="GO" id="GO:0043953">
    <property type="term" value="P:protein transport by the Tat complex"/>
    <property type="evidence" value="ECO:0007669"/>
    <property type="project" value="InterPro"/>
</dbReference>
<dbReference type="GO" id="GO:0005802">
    <property type="term" value="C:trans-Golgi network"/>
    <property type="evidence" value="ECO:0007669"/>
    <property type="project" value="TreeGrafter"/>
</dbReference>
<evidence type="ECO:0000313" key="13">
    <source>
        <dbReference type="EMBL" id="PSC71949.1"/>
    </source>
</evidence>
<keyword evidence="8" id="KW-0811">Translocation</keyword>
<sequence length="368" mass="38624">MSFFNSGRRNNDVERLFTSDPSVPVSTGAPPAPAGGYAPPPGAGEPGLAVLPGGFGSGAAPNTLDEPIWATVKRDLLRIYKNLVMVVFPFKDRSQQSAALRNWDLWGPMIFVLGLAISLSIGAATASKTFSLVFALVSVGAIVLTVNVVLLGGTIGFFQSLCLLGYCLFPMDVAAIVCVTVKLMLVRWIVVPIMVVWSSWASIPFIGGAVPANRRALAIYPLCLLYTAIGWLALITSSAAMQAVCSARPAAPVAARGPSSSSAFMAGRSIPRAPMRAASRPSPRQLTTKGLFGLGVPEVAVIAGVAALIFGPSKLPELGKGLGKTVKNFQSAAKEFEKELKDAVADEEQGQQKELKAGDKKDEPAAKQ</sequence>
<evidence type="ECO:0000256" key="4">
    <source>
        <dbReference type="ARBA" id="ARBA00022448"/>
    </source>
</evidence>
<dbReference type="HAMAP" id="MF_00236">
    <property type="entry name" value="TatA_E"/>
    <property type="match status" value="1"/>
</dbReference>
<evidence type="ECO:0000256" key="11">
    <source>
        <dbReference type="SAM" id="MobiDB-lite"/>
    </source>
</evidence>
<dbReference type="PANTHER" id="PTHR21236:SF1">
    <property type="entry name" value="PROTEIN YIPF6"/>
    <property type="match status" value="1"/>
</dbReference>
<evidence type="ECO:0000256" key="9">
    <source>
        <dbReference type="ARBA" id="ARBA00023136"/>
    </source>
</evidence>
<dbReference type="OrthoDB" id="411251at2759"/>
<evidence type="ECO:0000259" key="12">
    <source>
        <dbReference type="Pfam" id="PF04893"/>
    </source>
</evidence>
<evidence type="ECO:0000256" key="1">
    <source>
        <dbReference type="ARBA" id="ARBA00004141"/>
    </source>
</evidence>
<evidence type="ECO:0000256" key="3">
    <source>
        <dbReference type="ARBA" id="ARBA00010596"/>
    </source>
</evidence>
<evidence type="ECO:0000256" key="5">
    <source>
        <dbReference type="ARBA" id="ARBA00022692"/>
    </source>
</evidence>
<comment type="caution">
    <text evidence="10">Lacks conserved residue(s) required for the propagation of feature annotation.</text>
</comment>
<feature type="transmembrane region" description="Helical" evidence="10">
    <location>
        <begin position="163"/>
        <end position="183"/>
    </location>
</feature>
<keyword evidence="4" id="KW-0813">Transport</keyword>
<comment type="subcellular location">
    <subcellularLocation>
        <location evidence="10">Golgi apparatus membrane</location>
        <topology evidence="10">Multi-pass membrane protein</topology>
    </subcellularLocation>
    <subcellularLocation>
        <location evidence="1">Membrane</location>
        <topology evidence="1">Multi-pass membrane protein</topology>
    </subcellularLocation>
    <subcellularLocation>
        <location evidence="2">Membrane</location>
        <topology evidence="2">Single-pass membrane protein</topology>
    </subcellularLocation>
</comment>
<evidence type="ECO:0000313" key="14">
    <source>
        <dbReference type="Proteomes" id="UP000239649"/>
    </source>
</evidence>
<dbReference type="InterPro" id="IPR045231">
    <property type="entry name" value="Yip1/4-like"/>
</dbReference>
<feature type="transmembrane region" description="Helical" evidence="10">
    <location>
        <begin position="189"/>
        <end position="210"/>
    </location>
</feature>
<feature type="transmembrane region" description="Helical" evidence="10">
    <location>
        <begin position="130"/>
        <end position="151"/>
    </location>
</feature>
<keyword evidence="6" id="KW-0653">Protein transport</keyword>
<protein>
    <recommendedName>
        <fullName evidence="10">Protein YIP</fullName>
    </recommendedName>
</protein>
<feature type="transmembrane region" description="Helical" evidence="10">
    <location>
        <begin position="217"/>
        <end position="234"/>
    </location>
</feature>
<reference evidence="13 14" key="1">
    <citation type="journal article" date="2018" name="Plant J.">
        <title>Genome sequences of Chlorella sorokiniana UTEX 1602 and Micractinium conductrix SAG 241.80: implications to maltose excretion by a green alga.</title>
        <authorList>
            <person name="Arriola M.B."/>
            <person name="Velmurugan N."/>
            <person name="Zhang Y."/>
            <person name="Plunkett M.H."/>
            <person name="Hondzo H."/>
            <person name="Barney B.M."/>
        </authorList>
    </citation>
    <scope>NUCLEOTIDE SEQUENCE [LARGE SCALE GENOMIC DNA]</scope>
    <source>
        <strain evidence="13 14">SAG 241.80</strain>
    </source>
</reference>
<dbReference type="STRING" id="554055.A0A2P6VCZ4"/>
<dbReference type="NCBIfam" id="NF011429">
    <property type="entry name" value="PRK14857.1"/>
    <property type="match status" value="1"/>
</dbReference>
<gene>
    <name evidence="13" type="ORF">C2E20_4727</name>
</gene>
<evidence type="ECO:0000256" key="6">
    <source>
        <dbReference type="ARBA" id="ARBA00022927"/>
    </source>
</evidence>
<accession>A0A2P6VCZ4</accession>
<feature type="region of interest" description="Disordered" evidence="11">
    <location>
        <begin position="340"/>
        <end position="368"/>
    </location>
</feature>
<proteinExistence type="inferred from homology"/>
<dbReference type="GO" id="GO:0006888">
    <property type="term" value="P:endoplasmic reticulum to Golgi vesicle-mediated transport"/>
    <property type="evidence" value="ECO:0007669"/>
    <property type="project" value="InterPro"/>
</dbReference>
<dbReference type="InterPro" id="IPR003369">
    <property type="entry name" value="TatA/B/E"/>
</dbReference>
<feature type="compositionally biased region" description="Pro residues" evidence="11">
    <location>
        <begin position="30"/>
        <end position="39"/>
    </location>
</feature>
<keyword evidence="5 10" id="KW-0812">Transmembrane</keyword>
<dbReference type="AlphaFoldDB" id="A0A2P6VCZ4"/>
<keyword evidence="7 10" id="KW-1133">Transmembrane helix</keyword>
<name>A0A2P6VCZ4_9CHLO</name>
<dbReference type="InterPro" id="IPR006977">
    <property type="entry name" value="Yip1_dom"/>
</dbReference>